<comment type="cofactor">
    <cofactor evidence="1">
        <name>FAD</name>
        <dbReference type="ChEBI" id="CHEBI:57692"/>
    </cofactor>
</comment>
<dbReference type="InterPro" id="IPR016156">
    <property type="entry name" value="FAD/NAD-linked_Rdtase_dimer_sf"/>
</dbReference>
<dbReference type="Pfam" id="PF02852">
    <property type="entry name" value="Pyr_redox_dim"/>
    <property type="match status" value="1"/>
</dbReference>
<dbReference type="InterPro" id="IPR004099">
    <property type="entry name" value="Pyr_nucl-diS_OxRdtase_dimer"/>
</dbReference>
<evidence type="ECO:0000256" key="2">
    <source>
        <dbReference type="ARBA" id="ARBA00007532"/>
    </source>
</evidence>
<evidence type="ECO:0000256" key="5">
    <source>
        <dbReference type="ARBA" id="ARBA00023027"/>
    </source>
</evidence>
<dbReference type="PANTHER" id="PTHR22912">
    <property type="entry name" value="DISULFIDE OXIDOREDUCTASE"/>
    <property type="match status" value="1"/>
</dbReference>
<dbReference type="InterPro" id="IPR001100">
    <property type="entry name" value="Pyr_nuc-diS_OxRdtase"/>
</dbReference>
<feature type="domain" description="Pyridine nucleotide-disulphide oxidoreductase dimerisation" evidence="6">
    <location>
        <begin position="368"/>
        <end position="473"/>
    </location>
</feature>
<evidence type="ECO:0000256" key="1">
    <source>
        <dbReference type="ARBA" id="ARBA00001974"/>
    </source>
</evidence>
<evidence type="ECO:0000313" key="8">
    <source>
        <dbReference type="EMBL" id="MFM1727278.1"/>
    </source>
</evidence>
<comment type="caution">
    <text evidence="8">The sequence shown here is derived from an EMBL/GenBank/DDBJ whole genome shotgun (WGS) entry which is preliminary data.</text>
</comment>
<keyword evidence="8" id="KW-0560">Oxidoreductase</keyword>
<keyword evidence="3" id="KW-0285">Flavoprotein</keyword>
<dbReference type="PRINTS" id="PR00368">
    <property type="entry name" value="FADPNR"/>
</dbReference>
<evidence type="ECO:0000259" key="6">
    <source>
        <dbReference type="Pfam" id="PF02852"/>
    </source>
</evidence>
<dbReference type="GO" id="GO:0016491">
    <property type="term" value="F:oxidoreductase activity"/>
    <property type="evidence" value="ECO:0007669"/>
    <property type="project" value="UniProtKB-KW"/>
</dbReference>
<gene>
    <name evidence="8" type="ORF">ABEU19_000736</name>
</gene>
<organism evidence="8 9">
    <name type="scientific">Prescottella soli</name>
    <dbReference type="NCBI Taxonomy" id="1543852"/>
    <lineage>
        <taxon>Bacteria</taxon>
        <taxon>Bacillati</taxon>
        <taxon>Actinomycetota</taxon>
        <taxon>Actinomycetes</taxon>
        <taxon>Mycobacteriales</taxon>
        <taxon>Nocardiaceae</taxon>
        <taxon>Prescottella</taxon>
    </lineage>
</organism>
<evidence type="ECO:0000259" key="7">
    <source>
        <dbReference type="Pfam" id="PF07992"/>
    </source>
</evidence>
<evidence type="ECO:0000256" key="3">
    <source>
        <dbReference type="ARBA" id="ARBA00022630"/>
    </source>
</evidence>
<dbReference type="PRINTS" id="PR00411">
    <property type="entry name" value="PNDRDTASEI"/>
</dbReference>
<name>A0ABW9FQ02_9NOCA</name>
<feature type="domain" description="FAD/NAD(P)-binding" evidence="7">
    <location>
        <begin position="6"/>
        <end position="333"/>
    </location>
</feature>
<proteinExistence type="inferred from homology"/>
<dbReference type="InterPro" id="IPR036188">
    <property type="entry name" value="FAD/NAD-bd_sf"/>
</dbReference>
<reference evidence="8 9" key="1">
    <citation type="submission" date="2023-11" db="EMBL/GenBank/DDBJ databases">
        <authorList>
            <person name="Val-Calvo J."/>
            <person name="Scortti M."/>
            <person name="Vazquez-Boland J."/>
        </authorList>
    </citation>
    <scope>NUCLEOTIDE SEQUENCE [LARGE SCALE GENOMIC DNA]</scope>
    <source>
        <strain evidence="8 9">DSM 46662</strain>
    </source>
</reference>
<dbReference type="Proteomes" id="UP001629744">
    <property type="component" value="Unassembled WGS sequence"/>
</dbReference>
<evidence type="ECO:0000256" key="4">
    <source>
        <dbReference type="ARBA" id="ARBA00022827"/>
    </source>
</evidence>
<dbReference type="EC" id="1.-.-.-" evidence="8"/>
<dbReference type="RefSeq" id="WP_348608213.1">
    <property type="nucleotide sequence ID" value="NZ_CP157276.1"/>
</dbReference>
<dbReference type="PIRSF" id="PIRSF000350">
    <property type="entry name" value="Mercury_reductase_MerA"/>
    <property type="match status" value="1"/>
</dbReference>
<dbReference type="EMBL" id="JBDLNU010000001">
    <property type="protein sequence ID" value="MFM1727278.1"/>
    <property type="molecule type" value="Genomic_DNA"/>
</dbReference>
<keyword evidence="5" id="KW-0520">NAD</keyword>
<dbReference type="InterPro" id="IPR023753">
    <property type="entry name" value="FAD/NAD-binding_dom"/>
</dbReference>
<sequence>MADEEFDVIVIGGGPAGENAAAYAIAGSDRTAALVEHELVGGECSFWACMPSKALLRPVEVLGTARHMPGVEEKVNAYGLDVQAVLARRDGFTNNLDDSSQVLWADSVGIDVIRGSAKLTGVREVTVGDRVLRARHAVVVATGTTASVPDVPGLRDALPWTSRDATNVREVPKRLAIVGGGVVACEAATWLHELGADEVTLLVRGSGLLGRTEPFAGEMVEEKLRKHGMNVRFGTSLAAVARSDVSDTGIGRVHGGPVTLTVRGDDGDPALTVDEILVAAGRTPATAGLGLEHAGLPDHGYLSVDDHLTVQGVDGDWLYAVGDVNGRALLTHMGKYQARVCGDVIAARAEGRPLDGPRFVASADHGQVPQVVFTTPEVASVGRTESQSRADGLDVEVVAIDIDVAGAALSRDDYSGRASLVIDRATDTIVGATFVGPDVSDLIHAATVAVVGRVPLDTLWHAVPSYPTVSEVWLRLLEARRAR</sequence>
<keyword evidence="9" id="KW-1185">Reference proteome</keyword>
<dbReference type="InterPro" id="IPR050151">
    <property type="entry name" value="Class-I_Pyr_Nuc-Dis_Oxidored"/>
</dbReference>
<dbReference type="Pfam" id="PF07992">
    <property type="entry name" value="Pyr_redox_2"/>
    <property type="match status" value="1"/>
</dbReference>
<dbReference type="Gene3D" id="3.50.50.60">
    <property type="entry name" value="FAD/NAD(P)-binding domain"/>
    <property type="match status" value="2"/>
</dbReference>
<dbReference type="SUPFAM" id="SSF55424">
    <property type="entry name" value="FAD/NAD-linked reductases, dimerisation (C-terminal) domain"/>
    <property type="match status" value="1"/>
</dbReference>
<comment type="similarity">
    <text evidence="2">Belongs to the class-I pyridine nucleotide-disulfide oxidoreductase family.</text>
</comment>
<protein>
    <submittedName>
        <fullName evidence="8">NAD(P)/FAD-dependent oxidoreductase</fullName>
        <ecNumber evidence="8">1.-.-.-</ecNumber>
    </submittedName>
</protein>
<evidence type="ECO:0000313" key="9">
    <source>
        <dbReference type="Proteomes" id="UP001629744"/>
    </source>
</evidence>
<dbReference type="SUPFAM" id="SSF51905">
    <property type="entry name" value="FAD/NAD(P)-binding domain"/>
    <property type="match status" value="1"/>
</dbReference>
<dbReference type="Gene3D" id="3.30.390.30">
    <property type="match status" value="1"/>
</dbReference>
<dbReference type="PANTHER" id="PTHR22912:SF151">
    <property type="entry name" value="DIHYDROLIPOYL DEHYDROGENASE, MITOCHONDRIAL"/>
    <property type="match status" value="1"/>
</dbReference>
<keyword evidence="4" id="KW-0274">FAD</keyword>
<accession>A0ABW9FQ02</accession>